<dbReference type="CDD" id="cd18116">
    <property type="entry name" value="ATP-synt_F1_alpha_N"/>
    <property type="match status" value="1"/>
</dbReference>
<dbReference type="InterPro" id="IPR020003">
    <property type="entry name" value="ATPase_a/bsu_AS"/>
</dbReference>
<keyword evidence="7 14" id="KW-0067">ATP-binding</keyword>
<comment type="function">
    <text evidence="14">Produces ATP from ADP in the presence of a proton gradient across the membrane.</text>
</comment>
<evidence type="ECO:0000259" key="15">
    <source>
        <dbReference type="Pfam" id="PF00006"/>
    </source>
</evidence>
<evidence type="ECO:0000256" key="14">
    <source>
        <dbReference type="RuleBase" id="RU003551"/>
    </source>
</evidence>
<keyword evidence="9 13" id="KW-0406">Ion transport</keyword>
<protein>
    <recommendedName>
        <fullName evidence="14">ATP synthase subunit alpha</fullName>
    </recommendedName>
</protein>
<feature type="domain" description="ATP synthase alpha subunit C-terminal" evidence="16">
    <location>
        <begin position="374"/>
        <end position="498"/>
    </location>
</feature>
<evidence type="ECO:0000259" key="16">
    <source>
        <dbReference type="Pfam" id="PF00306"/>
    </source>
</evidence>
<keyword evidence="5 14" id="KW-0547">Nucleotide-binding</keyword>
<keyword evidence="8" id="KW-1278">Translocase</keyword>
<evidence type="ECO:0000256" key="1">
    <source>
        <dbReference type="ARBA" id="ARBA00004170"/>
    </source>
</evidence>
<dbReference type="Pfam" id="PF00306">
    <property type="entry name" value="ATP-synt_ab_C"/>
    <property type="match status" value="1"/>
</dbReference>
<dbReference type="InterPro" id="IPR000194">
    <property type="entry name" value="ATPase_F1/V1/A1_a/bsu_nucl-bd"/>
</dbReference>
<geneLocation type="plastid" evidence="18"/>
<keyword evidence="6 13" id="KW-0375">Hydrogen ion transport</keyword>
<evidence type="ECO:0000256" key="11">
    <source>
        <dbReference type="ARBA" id="ARBA00023196"/>
    </source>
</evidence>
<dbReference type="InterPro" id="IPR033732">
    <property type="entry name" value="ATP_synth_F1_a_nt-bd_dom"/>
</dbReference>
<evidence type="ECO:0000259" key="17">
    <source>
        <dbReference type="Pfam" id="PF02874"/>
    </source>
</evidence>
<dbReference type="NCBIfam" id="NF009884">
    <property type="entry name" value="PRK13343.1"/>
    <property type="match status" value="1"/>
</dbReference>
<sequence>MVNIRPDEISNIIRQQVDNYDQEVQITNVGTVLQVGDGIARVYGLDDVMAGELLQFEDKEQTIGIALNLESDNVGVVLMGDGRNILEGSSVKSTGQIAQIPVGEEFLGRVVNPLAKPIDAKGIPAVADTRLIESYAPGIIGRQSVCEPLQTGITAIDSMIPIGRGQRELIIGDRQTGKTTVALDTIINQKGQDVICVYVAIGQKASSVAQVVSTLEEKGALEYTIIVAANADDPATLQYIAPYTGAALAEYFMYKGKATLVIYDDLTKQAQAYRQMSLLLRRPPGREAYPGDVFYLHSRLLERAAKLNQDLGGGSMTALPIIETQAGDVSAYIPTNVISITDGQIFLSGDLFNSGIRPAINVGISVSRVGSAAQIKAMKQVAGKLKLELAQFAELEAFSQFASDLDKTTQNQLARGQRLREILKQAQNSPIPVEEQTAIIYTGINGYLDNIELTKVKDFILALRDDLRNSKPQFGESIRNTKKLNPEAEEILKQAITDVTQAFSVQ</sequence>
<dbReference type="InterPro" id="IPR036121">
    <property type="entry name" value="ATPase_F1/V1/A1_a/bsu_N_sf"/>
</dbReference>
<dbReference type="PANTHER" id="PTHR48082:SF2">
    <property type="entry name" value="ATP SYNTHASE SUBUNIT ALPHA, MITOCHONDRIAL"/>
    <property type="match status" value="1"/>
</dbReference>
<dbReference type="FunFam" id="2.40.30.20:FF:000001">
    <property type="entry name" value="ATP synthase subunit alpha"/>
    <property type="match status" value="1"/>
</dbReference>
<evidence type="ECO:0000256" key="6">
    <source>
        <dbReference type="ARBA" id="ARBA00022781"/>
    </source>
</evidence>
<dbReference type="GO" id="GO:0043531">
    <property type="term" value="F:ADP binding"/>
    <property type="evidence" value="ECO:0007669"/>
    <property type="project" value="TreeGrafter"/>
</dbReference>
<dbReference type="NCBIfam" id="TIGR00962">
    <property type="entry name" value="atpA"/>
    <property type="match status" value="1"/>
</dbReference>
<dbReference type="InterPro" id="IPR004100">
    <property type="entry name" value="ATPase_F1/V1/A1_a/bsu_N"/>
</dbReference>
<keyword evidence="11 14" id="KW-0139">CF(1)</keyword>
<keyword evidence="18" id="KW-0934">Plastid</keyword>
<dbReference type="Gene3D" id="3.40.50.300">
    <property type="entry name" value="P-loop containing nucleotide triphosphate hydrolases"/>
    <property type="match status" value="1"/>
</dbReference>
<dbReference type="AlphaFoldDB" id="A0A4D6WKV8"/>
<dbReference type="InterPro" id="IPR027417">
    <property type="entry name" value="P-loop_NTPase"/>
</dbReference>
<keyword evidence="12 14" id="KW-0066">ATP synthesis</keyword>
<dbReference type="GO" id="GO:0005524">
    <property type="term" value="F:ATP binding"/>
    <property type="evidence" value="ECO:0007669"/>
    <property type="project" value="UniProtKB-KW"/>
</dbReference>
<reference evidence="18" key="1">
    <citation type="journal article" date="2019" name="Mol. Phylogenet. Evol.">
        <title>Morphological evolution and classification of the red algal order Ceramiales inferred using plastid phylogenomics.</title>
        <authorList>
            <person name="Diaz-Tapia P."/>
            <person name="Pasella M.M."/>
            <person name="Verbruggen H."/>
            <person name="Maggs C.A."/>
        </authorList>
    </citation>
    <scope>NUCLEOTIDE SEQUENCE</scope>
    <source>
        <strain evidence="18">PD2206</strain>
    </source>
</reference>
<dbReference type="PANTHER" id="PTHR48082">
    <property type="entry name" value="ATP SYNTHASE SUBUNIT ALPHA, MITOCHONDRIAL"/>
    <property type="match status" value="1"/>
</dbReference>
<evidence type="ECO:0000256" key="3">
    <source>
        <dbReference type="ARBA" id="ARBA00022448"/>
    </source>
</evidence>
<evidence type="ECO:0000256" key="13">
    <source>
        <dbReference type="RuleBase" id="RU000339"/>
    </source>
</evidence>
<dbReference type="InterPro" id="IPR023366">
    <property type="entry name" value="ATP_synth_asu-like_sf"/>
</dbReference>
<keyword evidence="10" id="KW-0472">Membrane</keyword>
<reference evidence="18" key="2">
    <citation type="submission" date="2019-04" db="EMBL/GenBank/DDBJ databases">
        <authorList>
            <person name="Pasella M."/>
        </authorList>
    </citation>
    <scope>NUCLEOTIDE SEQUENCE</scope>
    <source>
        <strain evidence="18">PD2206</strain>
    </source>
</reference>
<dbReference type="Pfam" id="PF02874">
    <property type="entry name" value="ATP-synt_ab_N"/>
    <property type="match status" value="1"/>
</dbReference>
<dbReference type="InterPro" id="IPR038376">
    <property type="entry name" value="ATP_synth_asu_C_sf"/>
</dbReference>
<evidence type="ECO:0000313" key="18">
    <source>
        <dbReference type="EMBL" id="QCI04367.1"/>
    </source>
</evidence>
<gene>
    <name evidence="18" type="primary">atpA</name>
</gene>
<accession>A0A4D6WKV8</accession>
<evidence type="ECO:0000256" key="2">
    <source>
        <dbReference type="ARBA" id="ARBA00008936"/>
    </source>
</evidence>
<evidence type="ECO:0000256" key="12">
    <source>
        <dbReference type="ARBA" id="ARBA00023310"/>
    </source>
</evidence>
<keyword evidence="3 13" id="KW-0813">Transport</keyword>
<dbReference type="PIRSF" id="PIRSF039088">
    <property type="entry name" value="F_ATPase_subunit_alpha"/>
    <property type="match status" value="1"/>
</dbReference>
<dbReference type="SUPFAM" id="SSF52540">
    <property type="entry name" value="P-loop containing nucleoside triphosphate hydrolases"/>
    <property type="match status" value="1"/>
</dbReference>
<dbReference type="GO" id="GO:0046933">
    <property type="term" value="F:proton-transporting ATP synthase activity, rotational mechanism"/>
    <property type="evidence" value="ECO:0007669"/>
    <property type="project" value="InterPro"/>
</dbReference>
<evidence type="ECO:0000256" key="7">
    <source>
        <dbReference type="ARBA" id="ARBA00022840"/>
    </source>
</evidence>
<dbReference type="SUPFAM" id="SSF50615">
    <property type="entry name" value="N-terminal domain of alpha and beta subunits of F1 ATP synthase"/>
    <property type="match status" value="1"/>
</dbReference>
<comment type="subcellular location">
    <subcellularLocation>
        <location evidence="1">Membrane</location>
        <topology evidence="1">Peripheral membrane protein</topology>
    </subcellularLocation>
</comment>
<dbReference type="SUPFAM" id="SSF47917">
    <property type="entry name" value="C-terminal domain of alpha and beta subunits of F1 ATP synthase"/>
    <property type="match status" value="1"/>
</dbReference>
<keyword evidence="4" id="KW-0150">Chloroplast</keyword>
<feature type="domain" description="ATPase F1/V1/A1 complex alpha/beta subunit N-terminal" evidence="17">
    <location>
        <begin position="29"/>
        <end position="95"/>
    </location>
</feature>
<evidence type="ECO:0000256" key="4">
    <source>
        <dbReference type="ARBA" id="ARBA00022528"/>
    </source>
</evidence>
<dbReference type="Gene3D" id="2.40.30.20">
    <property type="match status" value="1"/>
</dbReference>
<proteinExistence type="inferred from homology"/>
<comment type="similarity">
    <text evidence="2 13">Belongs to the ATPase alpha/beta chains family.</text>
</comment>
<evidence type="ECO:0000256" key="10">
    <source>
        <dbReference type="ARBA" id="ARBA00023136"/>
    </source>
</evidence>
<dbReference type="EMBL" id="MK814610">
    <property type="protein sequence ID" value="QCI04367.1"/>
    <property type="molecule type" value="Genomic_DNA"/>
</dbReference>
<dbReference type="Pfam" id="PF00006">
    <property type="entry name" value="ATP-synt_ab"/>
    <property type="match status" value="1"/>
</dbReference>
<dbReference type="PROSITE" id="PS00152">
    <property type="entry name" value="ATPASE_ALPHA_BETA"/>
    <property type="match status" value="1"/>
</dbReference>
<dbReference type="FunFam" id="1.20.150.20:FF:000001">
    <property type="entry name" value="ATP synthase subunit alpha"/>
    <property type="match status" value="1"/>
</dbReference>
<dbReference type="InterPro" id="IPR000793">
    <property type="entry name" value="ATP_synth_asu_C"/>
</dbReference>
<evidence type="ECO:0000256" key="9">
    <source>
        <dbReference type="ARBA" id="ARBA00023065"/>
    </source>
</evidence>
<dbReference type="InterPro" id="IPR005294">
    <property type="entry name" value="ATP_synth_F1_asu"/>
</dbReference>
<organism evidence="18">
    <name type="scientific">Antithamnion hubbsii</name>
    <dbReference type="NCBI Taxonomy" id="1005974"/>
    <lineage>
        <taxon>Eukaryota</taxon>
        <taxon>Rhodophyta</taxon>
        <taxon>Florideophyceae</taxon>
        <taxon>Rhodymeniophycidae</taxon>
        <taxon>Ceramiales</taxon>
        <taxon>Ceramiaceae</taxon>
        <taxon>Antithamnion</taxon>
    </lineage>
</organism>
<dbReference type="FunFam" id="3.40.50.300:FF:000002">
    <property type="entry name" value="ATP synthase subunit alpha"/>
    <property type="match status" value="1"/>
</dbReference>
<dbReference type="GO" id="GO:0045259">
    <property type="term" value="C:proton-transporting ATP synthase complex"/>
    <property type="evidence" value="ECO:0007669"/>
    <property type="project" value="UniProtKB-KW"/>
</dbReference>
<dbReference type="HAMAP" id="MF_01346">
    <property type="entry name" value="ATP_synth_alpha_bact"/>
    <property type="match status" value="1"/>
</dbReference>
<feature type="domain" description="ATPase F1/V1/A1 complex alpha/beta subunit nucleotide-binding" evidence="15">
    <location>
        <begin position="152"/>
        <end position="367"/>
    </location>
</feature>
<dbReference type="Gene3D" id="1.20.150.20">
    <property type="entry name" value="ATP synthase alpha/beta chain, C-terminal domain"/>
    <property type="match status" value="1"/>
</dbReference>
<dbReference type="CDD" id="cd01132">
    <property type="entry name" value="F1-ATPase_alpha_CD"/>
    <property type="match status" value="1"/>
</dbReference>
<name>A0A4D6WKV8_9FLOR</name>
<dbReference type="CDD" id="cd18113">
    <property type="entry name" value="ATP-synt_F1_alpha_C"/>
    <property type="match status" value="1"/>
</dbReference>
<evidence type="ECO:0000256" key="8">
    <source>
        <dbReference type="ARBA" id="ARBA00022967"/>
    </source>
</evidence>
<evidence type="ECO:0000256" key="5">
    <source>
        <dbReference type="ARBA" id="ARBA00022741"/>
    </source>
</evidence>